<reference evidence="2 3" key="1">
    <citation type="submission" date="2022-06" db="EMBL/GenBank/DDBJ databases">
        <title>Roseomonas CN29.</title>
        <authorList>
            <person name="Cheng Y."/>
            <person name="He X."/>
        </authorList>
    </citation>
    <scope>NUCLEOTIDE SEQUENCE [LARGE SCALE GENOMIC DNA]</scope>
    <source>
        <strain evidence="2 3">CN29</strain>
    </source>
</reference>
<organism evidence="2 3">
    <name type="scientific">Roseomonas populi</name>
    <dbReference type="NCBI Taxonomy" id="3121582"/>
    <lineage>
        <taxon>Bacteria</taxon>
        <taxon>Pseudomonadati</taxon>
        <taxon>Pseudomonadota</taxon>
        <taxon>Alphaproteobacteria</taxon>
        <taxon>Acetobacterales</taxon>
        <taxon>Roseomonadaceae</taxon>
        <taxon>Roseomonas</taxon>
    </lineage>
</organism>
<evidence type="ECO:0000313" key="3">
    <source>
        <dbReference type="Proteomes" id="UP001524642"/>
    </source>
</evidence>
<keyword evidence="3" id="KW-1185">Reference proteome</keyword>
<sequence length="59" mass="6212">MRTRRPVMEVTAVTTWRTGLLLLAMCLPAAATASDTVLAVVAGRRYAVPRALVDGPGTS</sequence>
<accession>A0ABT1XCE5</accession>
<dbReference type="RefSeq" id="WP_257718735.1">
    <property type="nucleotide sequence ID" value="NZ_JANJOU010000028.1"/>
</dbReference>
<evidence type="ECO:0000313" key="2">
    <source>
        <dbReference type="EMBL" id="MCR0985083.1"/>
    </source>
</evidence>
<feature type="chain" id="PRO_5045446379" evidence="1">
    <location>
        <begin position="34"/>
        <end position="59"/>
    </location>
</feature>
<protein>
    <submittedName>
        <fullName evidence="2">Uncharacterized protein</fullName>
    </submittedName>
</protein>
<proteinExistence type="predicted"/>
<evidence type="ECO:0000256" key="1">
    <source>
        <dbReference type="SAM" id="SignalP"/>
    </source>
</evidence>
<dbReference type="EMBL" id="JANJOU010000028">
    <property type="protein sequence ID" value="MCR0985083.1"/>
    <property type="molecule type" value="Genomic_DNA"/>
</dbReference>
<dbReference type="Proteomes" id="UP001524642">
    <property type="component" value="Unassembled WGS sequence"/>
</dbReference>
<comment type="caution">
    <text evidence="2">The sequence shown here is derived from an EMBL/GenBank/DDBJ whole genome shotgun (WGS) entry which is preliminary data.</text>
</comment>
<feature type="signal peptide" evidence="1">
    <location>
        <begin position="1"/>
        <end position="33"/>
    </location>
</feature>
<gene>
    <name evidence="2" type="ORF">NRP21_23805</name>
</gene>
<name>A0ABT1XCE5_9PROT</name>
<keyword evidence="1" id="KW-0732">Signal</keyword>